<evidence type="ECO:0000313" key="2">
    <source>
        <dbReference type="EMBL" id="MCH95338.1"/>
    </source>
</evidence>
<dbReference type="InterPro" id="IPR036397">
    <property type="entry name" value="RNaseH_sf"/>
</dbReference>
<dbReference type="AlphaFoldDB" id="A0A392N8K8"/>
<evidence type="ECO:0000259" key="1">
    <source>
        <dbReference type="PROSITE" id="PS50994"/>
    </source>
</evidence>
<dbReference type="Proteomes" id="UP000265520">
    <property type="component" value="Unassembled WGS sequence"/>
</dbReference>
<dbReference type="Gene3D" id="3.30.420.10">
    <property type="entry name" value="Ribonuclease H-like superfamily/Ribonuclease H"/>
    <property type="match status" value="1"/>
</dbReference>
<feature type="non-terminal residue" evidence="2">
    <location>
        <position position="331"/>
    </location>
</feature>
<accession>A0A392N8K8</accession>
<name>A0A392N8K8_9FABA</name>
<keyword evidence="3" id="KW-1185">Reference proteome</keyword>
<dbReference type="InterPro" id="IPR012337">
    <property type="entry name" value="RNaseH-like_sf"/>
</dbReference>
<evidence type="ECO:0000313" key="3">
    <source>
        <dbReference type="Proteomes" id="UP000265520"/>
    </source>
</evidence>
<dbReference type="GO" id="GO:0003676">
    <property type="term" value="F:nucleic acid binding"/>
    <property type="evidence" value="ECO:0007669"/>
    <property type="project" value="InterPro"/>
</dbReference>
<dbReference type="SUPFAM" id="SSF54160">
    <property type="entry name" value="Chromo domain-like"/>
    <property type="match status" value="1"/>
</dbReference>
<dbReference type="InterPro" id="IPR016197">
    <property type="entry name" value="Chromo-like_dom_sf"/>
</dbReference>
<protein>
    <recommendedName>
        <fullName evidence="1">Integrase catalytic domain-containing protein</fullName>
    </recommendedName>
</protein>
<dbReference type="EMBL" id="LXQA010029594">
    <property type="protein sequence ID" value="MCH95338.1"/>
    <property type="molecule type" value="Genomic_DNA"/>
</dbReference>
<feature type="domain" description="Integrase catalytic" evidence="1">
    <location>
        <begin position="26"/>
        <end position="185"/>
    </location>
</feature>
<dbReference type="PANTHER" id="PTHR37984">
    <property type="entry name" value="PROTEIN CBG26694"/>
    <property type="match status" value="1"/>
</dbReference>
<organism evidence="2 3">
    <name type="scientific">Trifolium medium</name>
    <dbReference type="NCBI Taxonomy" id="97028"/>
    <lineage>
        <taxon>Eukaryota</taxon>
        <taxon>Viridiplantae</taxon>
        <taxon>Streptophyta</taxon>
        <taxon>Embryophyta</taxon>
        <taxon>Tracheophyta</taxon>
        <taxon>Spermatophyta</taxon>
        <taxon>Magnoliopsida</taxon>
        <taxon>eudicotyledons</taxon>
        <taxon>Gunneridae</taxon>
        <taxon>Pentapetalae</taxon>
        <taxon>rosids</taxon>
        <taxon>fabids</taxon>
        <taxon>Fabales</taxon>
        <taxon>Fabaceae</taxon>
        <taxon>Papilionoideae</taxon>
        <taxon>50 kb inversion clade</taxon>
        <taxon>NPAAA clade</taxon>
        <taxon>Hologalegina</taxon>
        <taxon>IRL clade</taxon>
        <taxon>Trifolieae</taxon>
        <taxon>Trifolium</taxon>
    </lineage>
</organism>
<dbReference type="InterPro" id="IPR050951">
    <property type="entry name" value="Retrovirus_Pol_polyprotein"/>
</dbReference>
<sequence length="331" mass="38090">MYNVSHLLYLNERYWNYANFALITFDRKFEIIDISLDFVTGLPPSQGFTVLLVIVDRFTKGIHLGVLHSGFTAYKVAELFVNIYRNHHGMPNNIVSDRDPIFISHFWRDLFKFSGTLLRMSSPYHPQTDGQTEVMNRTIEQYLRAFVHDKPSNWVRFIPWVEIHYNTSIHAVSGLSPYQATYGKVPFSIPTYIPGDSAVEACDVVLSLREEILTLLKNNLLKAKKKMKEGADKHRRDVEFAVNSWVAYKLSLPLHSKIHDVFQCSLLKPRDGPPPAVVDQLPPYSVEHHPIITPLAFVGSQIRTIDGRPVQFVLVQWQGLAPENTTWENWE</sequence>
<proteinExistence type="predicted"/>
<dbReference type="SUPFAM" id="SSF53098">
    <property type="entry name" value="Ribonuclease H-like"/>
    <property type="match status" value="1"/>
</dbReference>
<dbReference type="InterPro" id="IPR001584">
    <property type="entry name" value="Integrase_cat-core"/>
</dbReference>
<dbReference type="PANTHER" id="PTHR37984:SF5">
    <property type="entry name" value="PROTEIN NYNRIN-LIKE"/>
    <property type="match status" value="1"/>
</dbReference>
<dbReference type="PROSITE" id="PS50994">
    <property type="entry name" value="INTEGRASE"/>
    <property type="match status" value="1"/>
</dbReference>
<comment type="caution">
    <text evidence="2">The sequence shown here is derived from an EMBL/GenBank/DDBJ whole genome shotgun (WGS) entry which is preliminary data.</text>
</comment>
<reference evidence="2 3" key="1">
    <citation type="journal article" date="2018" name="Front. Plant Sci.">
        <title>Red Clover (Trifolium pratense) and Zigzag Clover (T. medium) - A Picture of Genomic Similarities and Differences.</title>
        <authorList>
            <person name="Dluhosova J."/>
            <person name="Istvanek J."/>
            <person name="Nedelnik J."/>
            <person name="Repkova J."/>
        </authorList>
    </citation>
    <scope>NUCLEOTIDE SEQUENCE [LARGE SCALE GENOMIC DNA]</scope>
    <source>
        <strain evidence="3">cv. 10/8</strain>
        <tissue evidence="2">Leaf</tissue>
    </source>
</reference>
<dbReference type="GO" id="GO:0015074">
    <property type="term" value="P:DNA integration"/>
    <property type="evidence" value="ECO:0007669"/>
    <property type="project" value="InterPro"/>
</dbReference>